<reference evidence="6" key="2">
    <citation type="submission" date="2008-05" db="EMBL/GenBank/DDBJ databases">
        <title>Genome sequence of Clostridium botulinum Ba4 strain 657.</title>
        <authorList>
            <person name="Shrivastava S."/>
            <person name="Brown J.L."/>
            <person name="Bruce D."/>
            <person name="Detter C."/>
            <person name="Munk C."/>
            <person name="Smith L.A."/>
            <person name="Smith T.J."/>
            <person name="Sutton G."/>
            <person name="Brettin T.S."/>
        </authorList>
    </citation>
    <scope>NUCLEOTIDE SEQUENCE [LARGE SCALE GENOMIC DNA]</scope>
    <source>
        <strain evidence="6">657 / Type Ba4</strain>
    </source>
</reference>
<dbReference type="AlphaFoldDB" id="A0A3F2ZZZ0"/>
<accession>A0A3F2ZZZ0</accession>
<evidence type="ECO:0000256" key="3">
    <source>
        <dbReference type="SAM" id="Coils"/>
    </source>
</evidence>
<dbReference type="InterPro" id="IPR054767">
    <property type="entry name" value="Cas10-Cmr2_palm2"/>
</dbReference>
<dbReference type="Gene3D" id="3.30.70.2220">
    <property type="entry name" value="CRISPR-Cas system, Cmr2 subunit, D1 domain, cysteine cluster"/>
    <property type="match status" value="1"/>
</dbReference>
<dbReference type="KEGG" id="cbi:CLJ_B2383"/>
<dbReference type="Gene3D" id="3.30.70.270">
    <property type="match status" value="1"/>
</dbReference>
<dbReference type="Proteomes" id="UP000002333">
    <property type="component" value="Chromosome"/>
</dbReference>
<gene>
    <name evidence="5" type="ordered locus">CLJ_B2383</name>
</gene>
<evidence type="ECO:0000313" key="5">
    <source>
        <dbReference type="EMBL" id="ACQ53498.1"/>
    </source>
</evidence>
<dbReference type="NCBIfam" id="TIGR02577">
    <property type="entry name" value="cas_TM1794_Cmr2"/>
    <property type="match status" value="1"/>
</dbReference>
<dbReference type="GO" id="GO:0000166">
    <property type="term" value="F:nucleotide binding"/>
    <property type="evidence" value="ECO:0007669"/>
    <property type="project" value="UniProtKB-KW"/>
</dbReference>
<dbReference type="PROSITE" id="PS50887">
    <property type="entry name" value="GGDEF"/>
    <property type="match status" value="1"/>
</dbReference>
<keyword evidence="3" id="KW-0175">Coiled coil</keyword>
<protein>
    <recommendedName>
        <fullName evidence="4">GGDEF domain-containing protein</fullName>
    </recommendedName>
</protein>
<proteinExistence type="predicted"/>
<dbReference type="InterPro" id="IPR013407">
    <property type="entry name" value="CRISPR-assoc_prot_Cmr2"/>
</dbReference>
<dbReference type="InterPro" id="IPR038242">
    <property type="entry name" value="Cmr2_N"/>
</dbReference>
<dbReference type="Pfam" id="PF22335">
    <property type="entry name" value="Cas10-Cmr2_palm2"/>
    <property type="match status" value="1"/>
</dbReference>
<evidence type="ECO:0000259" key="4">
    <source>
        <dbReference type="PROSITE" id="PS50887"/>
    </source>
</evidence>
<feature type="coiled-coil region" evidence="3">
    <location>
        <begin position="320"/>
        <end position="347"/>
    </location>
</feature>
<dbReference type="RefSeq" id="WP_012720949.1">
    <property type="nucleotide sequence ID" value="NC_012658.1"/>
</dbReference>
<keyword evidence="1" id="KW-0547">Nucleotide-binding</keyword>
<feature type="domain" description="GGDEF" evidence="4">
    <location>
        <begin position="351"/>
        <end position="491"/>
    </location>
</feature>
<dbReference type="InterPro" id="IPR000160">
    <property type="entry name" value="GGDEF_dom"/>
</dbReference>
<dbReference type="EMBL" id="CP001083">
    <property type="protein sequence ID" value="ACQ53498.1"/>
    <property type="molecule type" value="Genomic_DNA"/>
</dbReference>
<keyword evidence="2" id="KW-0051">Antiviral defense</keyword>
<evidence type="ECO:0000256" key="2">
    <source>
        <dbReference type="ARBA" id="ARBA00023118"/>
    </source>
</evidence>
<dbReference type="Pfam" id="PF12469">
    <property type="entry name" value="Cmr2_N"/>
    <property type="match status" value="1"/>
</dbReference>
<evidence type="ECO:0000256" key="1">
    <source>
        <dbReference type="ARBA" id="ARBA00022741"/>
    </source>
</evidence>
<evidence type="ECO:0000313" key="6">
    <source>
        <dbReference type="Proteomes" id="UP000002333"/>
    </source>
</evidence>
<dbReference type="GO" id="GO:0051607">
    <property type="term" value="P:defense response to virus"/>
    <property type="evidence" value="ECO:0007669"/>
    <property type="project" value="UniProtKB-KW"/>
</dbReference>
<organism evidence="5 6">
    <name type="scientific">Clostridium botulinum (strain 657 / Type Ba4)</name>
    <dbReference type="NCBI Taxonomy" id="515621"/>
    <lineage>
        <taxon>Bacteria</taxon>
        <taxon>Bacillati</taxon>
        <taxon>Bacillota</taxon>
        <taxon>Clostridia</taxon>
        <taxon>Eubacteriales</taxon>
        <taxon>Clostridiaceae</taxon>
        <taxon>Clostridium</taxon>
    </lineage>
</organism>
<dbReference type="InterPro" id="IPR043128">
    <property type="entry name" value="Rev_trsase/Diguanyl_cyclase"/>
</dbReference>
<reference evidence="5 6" key="1">
    <citation type="journal article" date="2007" name="PLoS ONE">
        <title>Analysis of the neurotoxin complex genes in Clostridium botulinum A1-A4 and B1 strains: BoNT/A3, /Ba4 and /B1 clusters are located within plasmids.</title>
        <authorList>
            <person name="Smith T.J."/>
            <person name="Hill K.K."/>
            <person name="Foley B.T."/>
            <person name="Detter J.C."/>
            <person name="Munk A.C."/>
            <person name="Bruce D.C."/>
            <person name="Doggett N.A."/>
            <person name="Smith L.A."/>
            <person name="Marks J.D."/>
            <person name="Xie G."/>
            <person name="Brettin T.S."/>
        </authorList>
    </citation>
    <scope>NUCLEOTIDE SEQUENCE [LARGE SCALE GENOMIC DNA]</scope>
    <source>
        <strain evidence="6">657 / Type Ba4</strain>
    </source>
</reference>
<sequence length="634" mass="75499">MQQRIILFSIGSIQNFIINSRKVSDLFNSSKILSKLISNGMEFIKIRGNGELLLPQLLDKNEGLPNYFIMKYESNKHLGKELEEYIRRNYIDMLMNGSIKTSLEKYKNQIERQLDTSLDIYWVEYDLEESFDLNDSHKYAQVYYEIYKYFEAVKNVKKFNNIWEEGKKCSICGSRNAIVVSSNNKKDPFGIQKIYKYQDFTEDSLFKLIEILKNEDINLSLDEIKKVKKTACNNHLESKDIDIKLKDNEMLCSVCLLKRIYEGEKIPSLAQITLSSWIENEKKSLKCNAYNKYKETIDELNKIDCNFDVYEFMYKENWDKILKNIKIEDLEKKKKELNENFGNLNNINLPKYYCMYRMDIDNLGEWMSGKYKTSNKNLYEYQIDLSQRIYKFFNKLRENYFQENSKSILVYAGGDDLLALIPIDEIFKLEQNVRACFKEEVQVEEYKNITYSKGIFVAHYKTPLGEITRVSKEELEKVKEKFKEKANDFDKEKNATVISIMTEGYSNRNVYFKNNLNGEQTVEFIFEELVNYFNKDGSTYFHEQLQSEFWNLDRNIDKGYQRDILINMFEVEQKRLMKRSILKNSIAEEKIDEVNKKLINFLEVNSSKELKIDFENYFNLFHIIRSLKQNMEVK</sequence>
<dbReference type="InterPro" id="IPR024615">
    <property type="entry name" value="CRISPR-assoc_Cmr2_N"/>
</dbReference>
<name>A0A3F2ZZZ0_CLOB6</name>